<dbReference type="InterPro" id="IPR004242">
    <property type="entry name" value="Transposase_21"/>
</dbReference>
<feature type="non-terminal residue" evidence="2">
    <location>
        <position position="433"/>
    </location>
</feature>
<feature type="region of interest" description="Disordered" evidence="1">
    <location>
        <begin position="1"/>
        <end position="90"/>
    </location>
</feature>
<evidence type="ECO:0000313" key="2">
    <source>
        <dbReference type="EMBL" id="OJT08530.1"/>
    </source>
</evidence>
<dbReference type="OMA" id="DIWISIF"/>
<feature type="compositionally biased region" description="Basic and acidic residues" evidence="1">
    <location>
        <begin position="56"/>
        <end position="67"/>
    </location>
</feature>
<comment type="caution">
    <text evidence="2">The sequence shown here is derived from an EMBL/GenBank/DDBJ whole genome shotgun (WGS) entry which is preliminary data.</text>
</comment>
<protein>
    <submittedName>
        <fullName evidence="2">Uncharacterized protein</fullName>
    </submittedName>
</protein>
<organism evidence="2 3">
    <name type="scientific">Trametes pubescens</name>
    <name type="common">White-rot fungus</name>
    <dbReference type="NCBI Taxonomy" id="154538"/>
    <lineage>
        <taxon>Eukaryota</taxon>
        <taxon>Fungi</taxon>
        <taxon>Dikarya</taxon>
        <taxon>Basidiomycota</taxon>
        <taxon>Agaricomycotina</taxon>
        <taxon>Agaricomycetes</taxon>
        <taxon>Polyporales</taxon>
        <taxon>Polyporaceae</taxon>
        <taxon>Trametes</taxon>
    </lineage>
</organism>
<dbReference type="AlphaFoldDB" id="A0A1M2VLV1"/>
<gene>
    <name evidence="2" type="ORF">TRAPUB_572</name>
</gene>
<dbReference type="Pfam" id="PF02992">
    <property type="entry name" value="Transposase_21"/>
    <property type="match status" value="1"/>
</dbReference>
<dbReference type="EMBL" id="MNAD01001032">
    <property type="protein sequence ID" value="OJT08530.1"/>
    <property type="molecule type" value="Genomic_DNA"/>
</dbReference>
<reference evidence="2 3" key="1">
    <citation type="submission" date="2016-10" db="EMBL/GenBank/DDBJ databases">
        <title>Genome sequence of the basidiomycete white-rot fungus Trametes pubescens.</title>
        <authorList>
            <person name="Makela M.R."/>
            <person name="Granchi Z."/>
            <person name="Peng M."/>
            <person name="De Vries R.P."/>
            <person name="Grigoriev I."/>
            <person name="Riley R."/>
            <person name="Hilden K."/>
        </authorList>
    </citation>
    <scope>NUCLEOTIDE SEQUENCE [LARGE SCALE GENOMIC DNA]</scope>
    <source>
        <strain evidence="2 3">FBCC735</strain>
    </source>
</reference>
<feature type="compositionally biased region" description="Basic and acidic residues" evidence="1">
    <location>
        <begin position="77"/>
        <end position="88"/>
    </location>
</feature>
<feature type="non-terminal residue" evidence="2">
    <location>
        <position position="1"/>
    </location>
</feature>
<sequence length="433" mass="48742">VDPLAVPPVPRADPSVPGGSPPPEDPLGAGDPLILANPPFPEDNLHIPPDPPLPNHEGEQLPFHDAEELVPPPPPEVPDREYGRHEQTGEPPIARLEDLRTQQRFIELLKNARHEDSGLTEDAIARLRTPRRHVPPLNEDKDFKYSLRLWLRNGHSDKAYRGNRVDALEREPTYDIPTYEGMEALIAELTGVIPIKHDMCIRSCTAYTGPFADLDHCPYCPEQEPRYRMEGRKRVARREFDTLPLGPQVQTCYLCSEDAAAMAYRSELTRQLVALLGGGEKLGSLDDFHCSADYLDRVRTGLISPDDLTLMFSIDGAQLYEHKTSNCWIYIWVIFELGPDKRYKKRYVFPGAVIPGPNKPRNLESFIFPGLYHIAAMQNEGLEIWDASQQRQFTSYPIIVFATADSPAMAYLNGLVGHHGAQGCRLYCPLRGR</sequence>
<name>A0A1M2VLV1_TRAPU</name>
<proteinExistence type="predicted"/>
<keyword evidence="3" id="KW-1185">Reference proteome</keyword>
<dbReference type="Proteomes" id="UP000184267">
    <property type="component" value="Unassembled WGS sequence"/>
</dbReference>
<accession>A0A1M2VLV1</accession>
<evidence type="ECO:0000256" key="1">
    <source>
        <dbReference type="SAM" id="MobiDB-lite"/>
    </source>
</evidence>
<dbReference type="OrthoDB" id="2742740at2759"/>
<feature type="compositionally biased region" description="Pro residues" evidence="1">
    <location>
        <begin position="1"/>
        <end position="11"/>
    </location>
</feature>
<evidence type="ECO:0000313" key="3">
    <source>
        <dbReference type="Proteomes" id="UP000184267"/>
    </source>
</evidence>
<dbReference type="STRING" id="154538.A0A1M2VLV1"/>